<feature type="domain" description="Metallo-beta-lactamase" evidence="1">
    <location>
        <begin position="62"/>
        <end position="163"/>
    </location>
</feature>
<organism evidence="2 3">
    <name type="scientific">Pochonia chlamydosporia 170</name>
    <dbReference type="NCBI Taxonomy" id="1380566"/>
    <lineage>
        <taxon>Eukaryota</taxon>
        <taxon>Fungi</taxon>
        <taxon>Dikarya</taxon>
        <taxon>Ascomycota</taxon>
        <taxon>Pezizomycotina</taxon>
        <taxon>Sordariomycetes</taxon>
        <taxon>Hypocreomycetidae</taxon>
        <taxon>Hypocreales</taxon>
        <taxon>Clavicipitaceae</taxon>
        <taxon>Pochonia</taxon>
    </lineage>
</organism>
<evidence type="ECO:0000313" key="3">
    <source>
        <dbReference type="Proteomes" id="UP000078397"/>
    </source>
</evidence>
<dbReference type="Gene3D" id="3.60.15.10">
    <property type="entry name" value="Ribonuclease Z/Hydroxyacylglutathione hydrolase-like"/>
    <property type="match status" value="1"/>
</dbReference>
<dbReference type="GeneID" id="28846836"/>
<dbReference type="OrthoDB" id="527344at2759"/>
<name>A0A179G0U7_METCM</name>
<dbReference type="RefSeq" id="XP_018147478.1">
    <property type="nucleotide sequence ID" value="XM_018282842.1"/>
</dbReference>
<evidence type="ECO:0000313" key="2">
    <source>
        <dbReference type="EMBL" id="OAQ70941.1"/>
    </source>
</evidence>
<evidence type="ECO:0000259" key="1">
    <source>
        <dbReference type="Pfam" id="PF00753"/>
    </source>
</evidence>
<comment type="caution">
    <text evidence="2">The sequence shown here is derived from an EMBL/GenBank/DDBJ whole genome shotgun (WGS) entry which is preliminary data.</text>
</comment>
<dbReference type="AlphaFoldDB" id="A0A179G0U7"/>
<dbReference type="KEGG" id="pchm:VFPPC_03326"/>
<sequence length="327" mass="36971">MGKLSFATPLPQSTRSDVLEWKFPKPHNHLILTGRSRAAWHTSFVIPQLNLLLDAGLCVNKQRPKHIFLTHGHADHTLLSFAFVKREDPPDVYCPVEMRHIFDSHILSTTMMNLGGLIGVDDAETEGYEIDKTTGEKDADGRTPQERAFLNTHITHGVRHGDTVSLRRLKGITATVFNCDHTVPCVGYVFSSSTNRLKLEYKSLSGTELKDLRQSGVDITETHSTPMFAFLGDTTIATLASEPSWLKEGIPVVITECSFLYDEHATQADRTKHTKWRDLEPVIRKWPATTFILIHFSMRYSDRQVGQFFEGLDDPPENMVIWADPED</sequence>
<dbReference type="PANTHER" id="PTHR46504">
    <property type="entry name" value="TRNASE Z TRZ1"/>
    <property type="match status" value="1"/>
</dbReference>
<gene>
    <name evidence="2" type="ORF">VFPPC_03326</name>
</gene>
<dbReference type="SUPFAM" id="SSF56281">
    <property type="entry name" value="Metallo-hydrolase/oxidoreductase"/>
    <property type="match status" value="1"/>
</dbReference>
<reference evidence="2 3" key="1">
    <citation type="journal article" date="2016" name="PLoS Pathog.">
        <title>Biosynthesis of antibiotic leucinostatins in bio-control fungus Purpureocillium lilacinum and their inhibition on phytophthora revealed by genome mining.</title>
        <authorList>
            <person name="Wang G."/>
            <person name="Liu Z."/>
            <person name="Lin R."/>
            <person name="Li E."/>
            <person name="Mao Z."/>
            <person name="Ling J."/>
            <person name="Yang Y."/>
            <person name="Yin W.B."/>
            <person name="Xie B."/>
        </authorList>
    </citation>
    <scope>NUCLEOTIDE SEQUENCE [LARGE SCALE GENOMIC DNA]</scope>
    <source>
        <strain evidence="2">170</strain>
    </source>
</reference>
<proteinExistence type="predicted"/>
<dbReference type="STRING" id="1380566.A0A179G0U7"/>
<dbReference type="InterPro" id="IPR036866">
    <property type="entry name" value="RibonucZ/Hydroxyglut_hydro"/>
</dbReference>
<dbReference type="InterPro" id="IPR001279">
    <property type="entry name" value="Metallo-B-lactamas"/>
</dbReference>
<keyword evidence="3" id="KW-1185">Reference proteome</keyword>
<dbReference type="Proteomes" id="UP000078397">
    <property type="component" value="Unassembled WGS sequence"/>
</dbReference>
<protein>
    <submittedName>
        <fullName evidence="2">3'-tRNA processing endoribonuclease</fullName>
    </submittedName>
</protein>
<dbReference type="PANTHER" id="PTHR46504:SF2">
    <property type="entry name" value="TRNASE Z TRZ1"/>
    <property type="match status" value="1"/>
</dbReference>
<accession>A0A179G0U7</accession>
<dbReference type="Pfam" id="PF00753">
    <property type="entry name" value="Lactamase_B"/>
    <property type="match status" value="1"/>
</dbReference>
<dbReference type="EMBL" id="LSBJ02000002">
    <property type="protein sequence ID" value="OAQ70941.1"/>
    <property type="molecule type" value="Genomic_DNA"/>
</dbReference>